<dbReference type="InterPro" id="IPR052343">
    <property type="entry name" value="Retrotransposon-Effector_Assoc"/>
</dbReference>
<dbReference type="PANTHER" id="PTHR46890:SF50">
    <property type="entry name" value="RNA-DIRECTED DNA POLYMERASE, EUKARYOTA, REVERSE TRANSCRIPTASE ZINC-BINDING DOMAIN PROTEIN-RELATED"/>
    <property type="match status" value="1"/>
</dbReference>
<dbReference type="AlphaFoldDB" id="A0A438CGT5"/>
<dbReference type="PANTHER" id="PTHR46890">
    <property type="entry name" value="NON-LTR RETROLELEMENT REVERSE TRANSCRIPTASE-LIKE PROTEIN-RELATED"/>
    <property type="match status" value="1"/>
</dbReference>
<name>A0A438CGT5_VITVI</name>
<protein>
    <submittedName>
        <fullName evidence="1">Putative mitochondrial protein</fullName>
    </submittedName>
</protein>
<accession>A0A438CGT5</accession>
<proteinExistence type="predicted"/>
<reference evidence="1 2" key="1">
    <citation type="journal article" date="2018" name="PLoS Genet.">
        <title>Population sequencing reveals clonal diversity and ancestral inbreeding in the grapevine cultivar Chardonnay.</title>
        <authorList>
            <person name="Roach M.J."/>
            <person name="Johnson D.L."/>
            <person name="Bohlmann J."/>
            <person name="van Vuuren H.J."/>
            <person name="Jones S.J."/>
            <person name="Pretorius I.S."/>
            <person name="Schmidt S.A."/>
            <person name="Borneman A.R."/>
        </authorList>
    </citation>
    <scope>NUCLEOTIDE SEQUENCE [LARGE SCALE GENOMIC DNA]</scope>
    <source>
        <strain evidence="2">cv. Chardonnay</strain>
        <tissue evidence="1">Leaf</tissue>
    </source>
</reference>
<sequence length="765" mass="86498">MSPLHQQFSSAGLSVMLTSCFGIPLETSFQTRLGQTMGERRYMIVIWCASPKDKSLYAYGDPRAGWRVGEKPSTGTKEQRRSEESSDHGRWVKFVRIGLGLVGLKRDYGPATQGPLLSKGLYWLQMGFGPKDGNGVHPSVVRRRLVESRCRLSSVPWQRERSWMKPSVWVLFKSKGWGILSLFFFSFGRTPERSLRPLWGFKGEPPERKHDRTCSYRGGYSEKRGLLDLIAINCDALEVQNPEWTPATSGPQVQRSEKETNWEQSSLAKFSKLGGEILDWRTLEVVGAAGGVLICWDKRALELLEWEEGQLNLEQSEQCDSEEIISAYIRSFSNHNRGGGKRRGPSPFRFENMWLKVEGFKDLLRSWWQGMSVFGNLESNKLAALQQVDYWDQVESERRLSEEEFSRKKEAKEGYAKWVKLEEIHWRQLSRELWLREGNKNTGYRGLNLNQISQQEADILELPFMEEEVHSALMDMNGDKAPGPDGFTGAFWQFCWEFVKGEVLEMFKEFHEHNTFLKSLNATIKNVIGRVISSDQNAFVMGRQILDASLIANEVIDSWKKEGKKVEGVDMELHIDCQVLSISKWEPAGFFPSSKGLRQGDPLSPYLFIMGMEVLSALIRRAVEGGCITGCRIQRVGGRLWTLCWFEAASGLRINLAKSEIIPVGEVNEILEMAVDWDARLEKAPKSGFGRTLGVGCGAGPEIPQLFNVAAQKSATVGFMGPECWPRRLEPKESKNYLGGGLGLMEGGKKWGSLTQGCVWAVDQP</sequence>
<comment type="caution">
    <text evidence="1">The sequence shown here is derived from an EMBL/GenBank/DDBJ whole genome shotgun (WGS) entry which is preliminary data.</text>
</comment>
<dbReference type="EMBL" id="QGNW01002236">
    <property type="protein sequence ID" value="RVW22389.1"/>
    <property type="molecule type" value="Genomic_DNA"/>
</dbReference>
<organism evidence="1 2">
    <name type="scientific">Vitis vinifera</name>
    <name type="common">Grape</name>
    <dbReference type="NCBI Taxonomy" id="29760"/>
    <lineage>
        <taxon>Eukaryota</taxon>
        <taxon>Viridiplantae</taxon>
        <taxon>Streptophyta</taxon>
        <taxon>Embryophyta</taxon>
        <taxon>Tracheophyta</taxon>
        <taxon>Spermatophyta</taxon>
        <taxon>Magnoliopsida</taxon>
        <taxon>eudicotyledons</taxon>
        <taxon>Gunneridae</taxon>
        <taxon>Pentapetalae</taxon>
        <taxon>rosids</taxon>
        <taxon>Vitales</taxon>
        <taxon>Vitaceae</taxon>
        <taxon>Viteae</taxon>
        <taxon>Vitis</taxon>
    </lineage>
</organism>
<evidence type="ECO:0000313" key="2">
    <source>
        <dbReference type="Proteomes" id="UP000288805"/>
    </source>
</evidence>
<evidence type="ECO:0000313" key="1">
    <source>
        <dbReference type="EMBL" id="RVW22389.1"/>
    </source>
</evidence>
<dbReference type="Proteomes" id="UP000288805">
    <property type="component" value="Unassembled WGS sequence"/>
</dbReference>
<gene>
    <name evidence="1" type="primary">AtMg01250_175</name>
    <name evidence="1" type="ORF">CK203_096051</name>
</gene>